<dbReference type="GO" id="GO:0005886">
    <property type="term" value="C:plasma membrane"/>
    <property type="evidence" value="ECO:0007669"/>
    <property type="project" value="UniProtKB-SubCell"/>
</dbReference>
<keyword evidence="2 5" id="KW-0812">Transmembrane</keyword>
<dbReference type="EMBL" id="JAHCMY010000005">
    <property type="protein sequence ID" value="MBS9524460.1"/>
    <property type="molecule type" value="Genomic_DNA"/>
</dbReference>
<evidence type="ECO:0000313" key="7">
    <source>
        <dbReference type="Proteomes" id="UP001319104"/>
    </source>
</evidence>
<dbReference type="InterPro" id="IPR051598">
    <property type="entry name" value="TSUP/Inactive_protease-like"/>
</dbReference>
<feature type="transmembrane region" description="Helical" evidence="5">
    <location>
        <begin position="170"/>
        <end position="189"/>
    </location>
</feature>
<accession>A0AAP2CKZ4</accession>
<evidence type="ECO:0000256" key="2">
    <source>
        <dbReference type="ARBA" id="ARBA00022692"/>
    </source>
</evidence>
<sequence>MLSSDYGILLLVAMPVVAFLYASVGHGGASSYLMFLTLAGFIPDQVRPTALLLNIAVSLIAFISYNKVTTFPHRLFWPLVAFSIPAAYLGGTISIDPNIYKRILGVLLLLPVLRFLNVFPKSQVLKISPSIAIIALIGLGIGLLSGLIGIGGGIILSPLILMLGWADMKVTATLSSIFIFVNSIAGLTGSATGNLMISNDLWLILGVTIIGGIFGAFFGAQRFKVKTVEYLLTTVLLIASVKLIWT</sequence>
<keyword evidence="3 5" id="KW-1133">Transmembrane helix</keyword>
<evidence type="ECO:0000313" key="6">
    <source>
        <dbReference type="EMBL" id="MBS9524460.1"/>
    </source>
</evidence>
<reference evidence="6 7" key="1">
    <citation type="submission" date="2021-05" db="EMBL/GenBank/DDBJ databases">
        <authorList>
            <person name="Zhang Z.D."/>
            <person name="Osman G."/>
        </authorList>
    </citation>
    <scope>NUCLEOTIDE SEQUENCE [LARGE SCALE GENOMIC DNA]</scope>
    <source>
        <strain evidence="6 7">KCTC 32217</strain>
    </source>
</reference>
<evidence type="ECO:0000256" key="4">
    <source>
        <dbReference type="ARBA" id="ARBA00023136"/>
    </source>
</evidence>
<dbReference type="Pfam" id="PF01925">
    <property type="entry name" value="TauE"/>
    <property type="match status" value="1"/>
</dbReference>
<evidence type="ECO:0000256" key="5">
    <source>
        <dbReference type="RuleBase" id="RU363041"/>
    </source>
</evidence>
<keyword evidence="5" id="KW-1003">Cell membrane</keyword>
<keyword evidence="7" id="KW-1185">Reference proteome</keyword>
<feature type="transmembrane region" description="Helical" evidence="5">
    <location>
        <begin position="227"/>
        <end position="245"/>
    </location>
</feature>
<feature type="transmembrane region" description="Helical" evidence="5">
    <location>
        <begin position="49"/>
        <end position="68"/>
    </location>
</feature>
<dbReference type="InterPro" id="IPR002781">
    <property type="entry name" value="TM_pro_TauE-like"/>
</dbReference>
<comment type="subcellular location">
    <subcellularLocation>
        <location evidence="5">Cell membrane</location>
        <topology evidence="5">Multi-pass membrane protein</topology>
    </subcellularLocation>
    <subcellularLocation>
        <location evidence="1">Membrane</location>
        <topology evidence="1">Multi-pass membrane protein</topology>
    </subcellularLocation>
</comment>
<dbReference type="PANTHER" id="PTHR43701">
    <property type="entry name" value="MEMBRANE TRANSPORTER PROTEIN MJ0441-RELATED"/>
    <property type="match status" value="1"/>
</dbReference>
<feature type="transmembrane region" description="Helical" evidence="5">
    <location>
        <begin position="131"/>
        <end position="164"/>
    </location>
</feature>
<dbReference type="AlphaFoldDB" id="A0AAP2CKZ4"/>
<organism evidence="6 7">
    <name type="scientific">Litoribacter ruber</name>
    <dbReference type="NCBI Taxonomy" id="702568"/>
    <lineage>
        <taxon>Bacteria</taxon>
        <taxon>Pseudomonadati</taxon>
        <taxon>Bacteroidota</taxon>
        <taxon>Cytophagia</taxon>
        <taxon>Cytophagales</taxon>
        <taxon>Cyclobacteriaceae</taxon>
        <taxon>Litoribacter</taxon>
    </lineage>
</organism>
<evidence type="ECO:0000256" key="1">
    <source>
        <dbReference type="ARBA" id="ARBA00004141"/>
    </source>
</evidence>
<comment type="caution">
    <text evidence="6">The sequence shown here is derived from an EMBL/GenBank/DDBJ whole genome shotgun (WGS) entry which is preliminary data.</text>
</comment>
<feature type="transmembrane region" description="Helical" evidence="5">
    <location>
        <begin position="201"/>
        <end position="221"/>
    </location>
</feature>
<dbReference type="RefSeq" id="WP_213945321.1">
    <property type="nucleotide sequence ID" value="NZ_JAHCMY010000005.1"/>
</dbReference>
<name>A0AAP2CKZ4_9BACT</name>
<dbReference type="PANTHER" id="PTHR43701:SF5">
    <property type="entry name" value="MEMBRANE TRANSPORTER PROTEIN-RELATED"/>
    <property type="match status" value="1"/>
</dbReference>
<feature type="transmembrane region" description="Helical" evidence="5">
    <location>
        <begin position="7"/>
        <end position="29"/>
    </location>
</feature>
<protein>
    <recommendedName>
        <fullName evidence="5">Probable membrane transporter protein</fullName>
    </recommendedName>
</protein>
<feature type="transmembrane region" description="Helical" evidence="5">
    <location>
        <begin position="99"/>
        <end position="119"/>
    </location>
</feature>
<dbReference type="Proteomes" id="UP001319104">
    <property type="component" value="Unassembled WGS sequence"/>
</dbReference>
<gene>
    <name evidence="6" type="ORF">KI659_10580</name>
</gene>
<proteinExistence type="inferred from homology"/>
<evidence type="ECO:0000256" key="3">
    <source>
        <dbReference type="ARBA" id="ARBA00022989"/>
    </source>
</evidence>
<keyword evidence="4 5" id="KW-0472">Membrane</keyword>
<comment type="similarity">
    <text evidence="5">Belongs to the 4-toluene sulfonate uptake permease (TSUP) (TC 2.A.102) family.</text>
</comment>
<feature type="transmembrane region" description="Helical" evidence="5">
    <location>
        <begin position="75"/>
        <end position="93"/>
    </location>
</feature>